<dbReference type="GeneID" id="39637447"/>
<dbReference type="EMBL" id="JARELW010000011">
    <property type="protein sequence ID" value="MEA8802100.1"/>
    <property type="molecule type" value="Genomic_DNA"/>
</dbReference>
<proteinExistence type="predicted"/>
<dbReference type="AlphaFoldDB" id="A0AAW9LUR8"/>
<accession>A0AAW9LUR8</accession>
<organism evidence="1 2">
    <name type="scientific">Klebsiella aerogenes</name>
    <name type="common">Enterobacter aerogenes</name>
    <dbReference type="NCBI Taxonomy" id="548"/>
    <lineage>
        <taxon>Bacteria</taxon>
        <taxon>Pseudomonadati</taxon>
        <taxon>Pseudomonadota</taxon>
        <taxon>Gammaproteobacteria</taxon>
        <taxon>Enterobacterales</taxon>
        <taxon>Enterobacteriaceae</taxon>
        <taxon>Klebsiella/Raoultella group</taxon>
        <taxon>Klebsiella</taxon>
    </lineage>
</organism>
<evidence type="ECO:0000313" key="2">
    <source>
        <dbReference type="Proteomes" id="UP001303386"/>
    </source>
</evidence>
<reference evidence="1" key="1">
    <citation type="journal article" date="2023" name="J. Hosp. Infect.">
        <title>Cross-contamination of carbapenem-resistant Gram-negative bacteria between patients and hospital environment in the first year of a newly built surgical ward.</title>
        <authorList>
            <person name="Boutin S."/>
            <person name="Scherrer M."/>
            <person name="Spath I."/>
            <person name="Kocer K."/>
            <person name="Heeg K."/>
            <person name="Nurjadi D."/>
        </authorList>
    </citation>
    <scope>NUCLEOTIDE SEQUENCE</scope>
    <source>
        <strain evidence="1">KE10384</strain>
    </source>
</reference>
<comment type="caution">
    <text evidence="1">The sequence shown here is derived from an EMBL/GenBank/DDBJ whole genome shotgun (WGS) entry which is preliminary data.</text>
</comment>
<dbReference type="Proteomes" id="UP001303386">
    <property type="component" value="Unassembled WGS sequence"/>
</dbReference>
<evidence type="ECO:0000313" key="1">
    <source>
        <dbReference type="EMBL" id="MEA8802100.1"/>
    </source>
</evidence>
<sequence>MIAKIRMIPRTNIDIYATVPAERRKAMNDAVITNENDEQRVMNLIFERTSLGMYPVILNA</sequence>
<protein>
    <submittedName>
        <fullName evidence="1">Uncharacterized protein</fullName>
    </submittedName>
</protein>
<gene>
    <name evidence="1" type="ORF">PZT46_23010</name>
</gene>
<dbReference type="RefSeq" id="WP_126033889.1">
    <property type="nucleotide sequence ID" value="NZ_CP139373.1"/>
</dbReference>
<name>A0AAW9LUR8_KLEAE</name>